<dbReference type="Proteomes" id="UP000195729">
    <property type="component" value="Chromosome"/>
</dbReference>
<comment type="pathway">
    <text evidence="1">Purine metabolism; 3',5'-cyclic di-GMP biosynthesis.</text>
</comment>
<dbReference type="NCBIfam" id="TIGR00254">
    <property type="entry name" value="GGDEF"/>
    <property type="match status" value="1"/>
</dbReference>
<evidence type="ECO:0000256" key="4">
    <source>
        <dbReference type="SAM" id="Phobius"/>
    </source>
</evidence>
<dbReference type="Gene3D" id="3.30.70.270">
    <property type="match status" value="1"/>
</dbReference>
<comment type="catalytic activity">
    <reaction evidence="3">
        <text>2 GTP = 3',3'-c-di-GMP + 2 diphosphate</text>
        <dbReference type="Rhea" id="RHEA:24898"/>
        <dbReference type="ChEBI" id="CHEBI:33019"/>
        <dbReference type="ChEBI" id="CHEBI:37565"/>
        <dbReference type="ChEBI" id="CHEBI:58805"/>
        <dbReference type="EC" id="2.7.7.65"/>
    </reaction>
</comment>
<evidence type="ECO:0000313" key="6">
    <source>
        <dbReference type="EMBL" id="ARU94407.1"/>
    </source>
</evidence>
<keyword evidence="4" id="KW-1133">Transmembrane helix</keyword>
<protein>
    <recommendedName>
        <fullName evidence="2">diguanylate cyclase</fullName>
        <ecNumber evidence="2">2.7.7.65</ecNumber>
    </recommendedName>
</protein>
<dbReference type="InterPro" id="IPR000160">
    <property type="entry name" value="GGDEF_dom"/>
</dbReference>
<evidence type="ECO:0000256" key="3">
    <source>
        <dbReference type="ARBA" id="ARBA00034247"/>
    </source>
</evidence>
<evidence type="ECO:0000313" key="7">
    <source>
        <dbReference type="EMBL" id="ARU98446.1"/>
    </source>
</evidence>
<keyword evidence="8" id="KW-1185">Reference proteome</keyword>
<gene>
    <name evidence="6" type="ORF">A7K98_11895</name>
    <name evidence="7" type="ORF">A7K99_11890</name>
</gene>
<dbReference type="InterPro" id="IPR050469">
    <property type="entry name" value="Diguanylate_Cyclase"/>
</dbReference>
<evidence type="ECO:0000313" key="9">
    <source>
        <dbReference type="Proteomes" id="UP000195814"/>
    </source>
</evidence>
<dbReference type="KEGG" id="tci:A7K98_11895"/>
<name>A0A1Y0L8Z4_TATCI</name>
<feature type="transmembrane region" description="Helical" evidence="4">
    <location>
        <begin position="197"/>
        <end position="227"/>
    </location>
</feature>
<dbReference type="Pfam" id="PF00990">
    <property type="entry name" value="GGDEF"/>
    <property type="match status" value="1"/>
</dbReference>
<proteinExistence type="predicted"/>
<feature type="transmembrane region" description="Helical" evidence="4">
    <location>
        <begin position="35"/>
        <end position="52"/>
    </location>
</feature>
<evidence type="ECO:0000256" key="1">
    <source>
        <dbReference type="ARBA" id="ARBA00004665"/>
    </source>
</evidence>
<feature type="transmembrane region" description="Helical" evidence="4">
    <location>
        <begin position="93"/>
        <end position="112"/>
    </location>
</feature>
<feature type="transmembrane region" description="Helical" evidence="4">
    <location>
        <begin position="124"/>
        <end position="145"/>
    </location>
</feature>
<feature type="transmembrane region" description="Helical" evidence="4">
    <location>
        <begin position="233"/>
        <end position="257"/>
    </location>
</feature>
<dbReference type="PANTHER" id="PTHR45138:SF9">
    <property type="entry name" value="DIGUANYLATE CYCLASE DGCM-RELATED"/>
    <property type="match status" value="1"/>
</dbReference>
<reference evidence="8 9" key="1">
    <citation type="submission" date="2016-05" db="EMBL/GenBank/DDBJ databases">
        <title>Complete genome sequence of two 2,5-diketo-D-glunonic acid producing strain Tatumella citrea.</title>
        <authorList>
            <person name="Duan C."/>
            <person name="Yang J."/>
            <person name="Yang S."/>
        </authorList>
    </citation>
    <scope>NUCLEOTIDE SEQUENCE [LARGE SCALE GENOMIC DNA]</scope>
    <source>
        <strain evidence="7 8">ATCC 39140</strain>
        <strain evidence="6 9">DSM 13699</strain>
    </source>
</reference>
<dbReference type="EC" id="2.7.7.65" evidence="2"/>
<feature type="transmembrane region" description="Helical" evidence="4">
    <location>
        <begin position="12"/>
        <end position="29"/>
    </location>
</feature>
<sequence length="466" mass="53548">MPFNSGLMKSSIIFFLVTFILFIIPLSLAQTNNIVFFWPVNTVSALLILYISRKKSKYRRVTAIFLYCLYLLAGILASLIADDYNSLSQLLTLVWINSLQLLFIPLVVAILVKKHWLIFPYRKTMLMLIPVVCASLLQSLCYAVFAAYIQQHLSLFGLIEWTSEQLATGLMMVMIVYPCFFRNALRVTGINRRRFILLFGLMVLVQVLMFFNYWLGVSSIAALALFISARYLSFYAAVFYNGMFLLMCSLMRGYYYLKTDAVSYGGSIYREIFSHRLEDISLAVISVFLCELMHWKQRAVNRMTRQSQTDFLTRLYNRRYVFSNKNMIASGRQQGFILLDIDNFKSINDNYGHDCGDDVLKAISATLKELRTPGVILSRWGGEEFFVTLSSQHRHEFIAFCDQLLETVRATKIISQETEIPPVTVSCGAVFNPVYQGNFEEMISVADKMLYQAKAQGKDRYVICDI</sequence>
<dbReference type="InterPro" id="IPR043128">
    <property type="entry name" value="Rev_trsase/Diguanyl_cyclase"/>
</dbReference>
<dbReference type="SMART" id="SM00267">
    <property type="entry name" value="GGDEF"/>
    <property type="match status" value="1"/>
</dbReference>
<dbReference type="PANTHER" id="PTHR45138">
    <property type="entry name" value="REGULATORY COMPONENTS OF SENSORY TRANSDUCTION SYSTEM"/>
    <property type="match status" value="1"/>
</dbReference>
<evidence type="ECO:0000259" key="5">
    <source>
        <dbReference type="PROSITE" id="PS50887"/>
    </source>
</evidence>
<keyword evidence="4" id="KW-0472">Membrane</keyword>
<dbReference type="SUPFAM" id="SSF55073">
    <property type="entry name" value="Nucleotide cyclase"/>
    <property type="match status" value="1"/>
</dbReference>
<dbReference type="AlphaFoldDB" id="A0A1Y0L8Z4"/>
<feature type="domain" description="GGDEF" evidence="5">
    <location>
        <begin position="332"/>
        <end position="466"/>
    </location>
</feature>
<organism evidence="6 9">
    <name type="scientific">Tatumella citrea</name>
    <name type="common">Pantoea citrea</name>
    <dbReference type="NCBI Taxonomy" id="53336"/>
    <lineage>
        <taxon>Bacteria</taxon>
        <taxon>Pseudomonadati</taxon>
        <taxon>Pseudomonadota</taxon>
        <taxon>Gammaproteobacteria</taxon>
        <taxon>Enterobacterales</taxon>
        <taxon>Erwiniaceae</taxon>
        <taxon>Tatumella</taxon>
    </lineage>
</organism>
<feature type="transmembrane region" description="Helical" evidence="4">
    <location>
        <begin position="165"/>
        <end position="185"/>
    </location>
</feature>
<dbReference type="GO" id="GO:0052621">
    <property type="term" value="F:diguanylate cyclase activity"/>
    <property type="evidence" value="ECO:0007669"/>
    <property type="project" value="UniProtKB-EC"/>
</dbReference>
<dbReference type="EMBL" id="CP015581">
    <property type="protein sequence ID" value="ARU98446.1"/>
    <property type="molecule type" value="Genomic_DNA"/>
</dbReference>
<evidence type="ECO:0000313" key="8">
    <source>
        <dbReference type="Proteomes" id="UP000195729"/>
    </source>
</evidence>
<dbReference type="EMBL" id="CP015579">
    <property type="protein sequence ID" value="ARU94407.1"/>
    <property type="molecule type" value="Genomic_DNA"/>
</dbReference>
<evidence type="ECO:0000256" key="2">
    <source>
        <dbReference type="ARBA" id="ARBA00012528"/>
    </source>
</evidence>
<keyword evidence="4" id="KW-0812">Transmembrane</keyword>
<dbReference type="InterPro" id="IPR029787">
    <property type="entry name" value="Nucleotide_cyclase"/>
</dbReference>
<dbReference type="CDD" id="cd01949">
    <property type="entry name" value="GGDEF"/>
    <property type="match status" value="1"/>
</dbReference>
<feature type="transmembrane region" description="Helical" evidence="4">
    <location>
        <begin position="64"/>
        <end position="81"/>
    </location>
</feature>
<accession>A0A1Y0L8Z4</accession>
<dbReference type="PROSITE" id="PS50887">
    <property type="entry name" value="GGDEF"/>
    <property type="match status" value="1"/>
</dbReference>
<dbReference type="Proteomes" id="UP000195814">
    <property type="component" value="Chromosome"/>
</dbReference>